<proteinExistence type="predicted"/>
<sequence>MSELLVLRPGPMVTLQDLGRVGLMHQGIPESGAMDPEALMLANLLAGNDPGEACLEFAMFAGVFRFTAAARLAVAGGTFRASCNGVPFPVGRSIDVPEGAEVEIGPADDATWGYLAISAGFAVEPVLGSRSTHVRFALGPIPRVLTAGDRLPLRLGTLQEGPRRRATQGRQPPQARAIRVVLGPQDDRFTDEAISTFLAGTYWLTAKFDRMACRLDGPRLAHRDGADIVSDGIAYGSIQVPGDGLPLVLLADRQTTGGYPKIATIIGADLYRLVQRRPGAPIRFVAITTEEAEAAWRRHVAARNTRLAAVRDLAPPSPASAAGMMIGP</sequence>
<gene>
    <name evidence="5" type="ORF">GCM10007276_27060</name>
</gene>
<dbReference type="Proteomes" id="UP000602745">
    <property type="component" value="Unassembled WGS sequence"/>
</dbReference>
<keyword evidence="3" id="KW-0067">ATP-binding</keyword>
<keyword evidence="6" id="KW-1185">Reference proteome</keyword>
<dbReference type="Gene3D" id="2.40.100.10">
    <property type="entry name" value="Cyclophilin-like"/>
    <property type="match status" value="1"/>
</dbReference>
<dbReference type="GO" id="GO:0016787">
    <property type="term" value="F:hydrolase activity"/>
    <property type="evidence" value="ECO:0007669"/>
    <property type="project" value="UniProtKB-KW"/>
</dbReference>
<dbReference type="EMBL" id="BMCP01000003">
    <property type="protein sequence ID" value="GGE48489.1"/>
    <property type="molecule type" value="Genomic_DNA"/>
</dbReference>
<evidence type="ECO:0000313" key="6">
    <source>
        <dbReference type="Proteomes" id="UP000602745"/>
    </source>
</evidence>
<dbReference type="NCBIfam" id="TIGR00724">
    <property type="entry name" value="urea_amlyse_rel"/>
    <property type="match status" value="1"/>
</dbReference>
<keyword evidence="2 5" id="KW-0378">Hydrolase</keyword>
<evidence type="ECO:0000256" key="3">
    <source>
        <dbReference type="ARBA" id="ARBA00022840"/>
    </source>
</evidence>
<keyword evidence="1" id="KW-0547">Nucleotide-binding</keyword>
<protein>
    <submittedName>
        <fullName evidence="5">Allophanate hydrolase</fullName>
    </submittedName>
</protein>
<evidence type="ECO:0000313" key="5">
    <source>
        <dbReference type="EMBL" id="GGE48489.1"/>
    </source>
</evidence>
<reference evidence="5" key="1">
    <citation type="journal article" date="2014" name="Int. J. Syst. Evol. Microbiol.">
        <title>Complete genome sequence of Corynebacterium casei LMG S-19264T (=DSM 44701T), isolated from a smear-ripened cheese.</title>
        <authorList>
            <consortium name="US DOE Joint Genome Institute (JGI-PGF)"/>
            <person name="Walter F."/>
            <person name="Albersmeier A."/>
            <person name="Kalinowski J."/>
            <person name="Ruckert C."/>
        </authorList>
    </citation>
    <scope>NUCLEOTIDE SEQUENCE</scope>
    <source>
        <strain evidence="5">CCM 7684</strain>
    </source>
</reference>
<evidence type="ECO:0000259" key="4">
    <source>
        <dbReference type="SMART" id="SM00797"/>
    </source>
</evidence>
<dbReference type="SUPFAM" id="SSF50891">
    <property type="entry name" value="Cyclophilin-like"/>
    <property type="match status" value="1"/>
</dbReference>
<dbReference type="SMART" id="SM00797">
    <property type="entry name" value="AHS2"/>
    <property type="match status" value="1"/>
</dbReference>
<dbReference type="RefSeq" id="WP_188410340.1">
    <property type="nucleotide sequence ID" value="NZ_BMCP01000003.1"/>
</dbReference>
<dbReference type="AlphaFoldDB" id="A0A8J2YK19"/>
<comment type="caution">
    <text evidence="5">The sequence shown here is derived from an EMBL/GenBank/DDBJ whole genome shotgun (WGS) entry which is preliminary data.</text>
</comment>
<evidence type="ECO:0000256" key="2">
    <source>
        <dbReference type="ARBA" id="ARBA00022801"/>
    </source>
</evidence>
<dbReference type="InterPro" id="IPR003778">
    <property type="entry name" value="CT_A_B"/>
</dbReference>
<reference evidence="5" key="2">
    <citation type="submission" date="2020-09" db="EMBL/GenBank/DDBJ databases">
        <authorList>
            <person name="Sun Q."/>
            <person name="Sedlacek I."/>
        </authorList>
    </citation>
    <scope>NUCLEOTIDE SEQUENCE</scope>
    <source>
        <strain evidence="5">CCM 7684</strain>
    </source>
</reference>
<dbReference type="PANTHER" id="PTHR43309">
    <property type="entry name" value="5-OXOPROLINASE SUBUNIT C"/>
    <property type="match status" value="1"/>
</dbReference>
<dbReference type="GO" id="GO:0005524">
    <property type="term" value="F:ATP binding"/>
    <property type="evidence" value="ECO:0007669"/>
    <property type="project" value="UniProtKB-KW"/>
</dbReference>
<evidence type="ECO:0000256" key="1">
    <source>
        <dbReference type="ARBA" id="ARBA00022741"/>
    </source>
</evidence>
<feature type="domain" description="Carboxyltransferase" evidence="4">
    <location>
        <begin position="25"/>
        <end position="301"/>
    </location>
</feature>
<accession>A0A8J2YK19</accession>
<dbReference type="Pfam" id="PF02626">
    <property type="entry name" value="CT_A_B"/>
    <property type="match status" value="1"/>
</dbReference>
<dbReference type="InterPro" id="IPR029000">
    <property type="entry name" value="Cyclophilin-like_dom_sf"/>
</dbReference>
<dbReference type="InterPro" id="IPR052708">
    <property type="entry name" value="PxpC"/>
</dbReference>
<name>A0A8J2YK19_9RHOB</name>
<dbReference type="PANTHER" id="PTHR43309:SF5">
    <property type="entry name" value="5-OXOPROLINASE SUBUNIT C"/>
    <property type="match status" value="1"/>
</dbReference>
<organism evidence="5 6">
    <name type="scientific">Agaricicola taiwanensis</name>
    <dbReference type="NCBI Taxonomy" id="591372"/>
    <lineage>
        <taxon>Bacteria</taxon>
        <taxon>Pseudomonadati</taxon>
        <taxon>Pseudomonadota</taxon>
        <taxon>Alphaproteobacteria</taxon>
        <taxon>Rhodobacterales</taxon>
        <taxon>Paracoccaceae</taxon>
        <taxon>Agaricicola</taxon>
    </lineage>
</organism>